<keyword evidence="2" id="KW-1185">Reference proteome</keyword>
<sequence length="52" mass="5447">MTPLVKKTLPAEPLFNILQRSTKASGFRQDGAQAATSRCMLGLSGGLQGGLE</sequence>
<reference evidence="1 2" key="1">
    <citation type="submission" date="2021-08" db="EMBL/GenBank/DDBJ databases">
        <title>Genome sequences of Xanthomonas cucurbitae isolates from 5 Midwestern US states.</title>
        <authorList>
            <person name="Hind S.R."/>
        </authorList>
    </citation>
    <scope>NUCLEOTIDE SEQUENCE [LARGE SCALE GENOMIC DNA]</scope>
    <source>
        <strain evidence="1 2">OH_261</strain>
    </source>
</reference>
<organism evidence="1 2">
    <name type="scientific">Xanthomonas cucurbitae</name>
    <dbReference type="NCBI Taxonomy" id="56453"/>
    <lineage>
        <taxon>Bacteria</taxon>
        <taxon>Pseudomonadati</taxon>
        <taxon>Pseudomonadota</taxon>
        <taxon>Gammaproteobacteria</taxon>
        <taxon>Lysobacterales</taxon>
        <taxon>Lysobacteraceae</taxon>
        <taxon>Xanthomonas</taxon>
    </lineage>
</organism>
<dbReference type="RefSeq" id="WP_158251461.1">
    <property type="nucleotide sequence ID" value="NZ_CP033326.1"/>
</dbReference>
<evidence type="ECO:0000313" key="2">
    <source>
        <dbReference type="Proteomes" id="UP001214201"/>
    </source>
</evidence>
<protein>
    <submittedName>
        <fullName evidence="1">Uncharacterized protein</fullName>
    </submittedName>
</protein>
<evidence type="ECO:0000313" key="1">
    <source>
        <dbReference type="EMBL" id="WDM71356.1"/>
    </source>
</evidence>
<dbReference type="Proteomes" id="UP001214201">
    <property type="component" value="Chromosome"/>
</dbReference>
<name>A0ABY7YC14_9XANT</name>
<proteinExistence type="predicted"/>
<dbReference type="EMBL" id="CP082214">
    <property type="protein sequence ID" value="WDM71356.1"/>
    <property type="molecule type" value="Genomic_DNA"/>
</dbReference>
<gene>
    <name evidence="1" type="ORF">K6978_18770</name>
</gene>
<accession>A0ABY7YC14</accession>